<proteinExistence type="predicted"/>
<evidence type="ECO:0000313" key="3">
    <source>
        <dbReference type="Proteomes" id="UP000799444"/>
    </source>
</evidence>
<evidence type="ECO:0000256" key="1">
    <source>
        <dbReference type="SAM" id="MobiDB-lite"/>
    </source>
</evidence>
<sequence>MDDEDSSADDAVPPPIHRHRSATCTPKTTKKQEQPGKPTSPRQHGPVLIDSPPSTERGAPHVRNFSQPTHRAHALLKRVPSRQPQRAMPKASPKPVSYRNNPRLPPSLQRWSSLETIDSVTTVPEAPSDNEQHPSIEIRPNANSSGTGHSTCTFDEDETSTRHSSSRHSSHSSGSSSARPTSGRSCSTKSDSKRYSTSSSLLGMLNVRKTPESHVEHGHVAIQERVSVDRTSSSGSIVTISSGPPSEVGRCVSEANQASPDRQVWTSSSYDVSGLSKAHLDKCKKKGINPALYAEMKAARRGKWTSPIGGNTFL</sequence>
<dbReference type="EMBL" id="ML996117">
    <property type="protein sequence ID" value="KAF2737318.1"/>
    <property type="molecule type" value="Genomic_DNA"/>
</dbReference>
<gene>
    <name evidence="2" type="ORF">EJ04DRAFT_125626</name>
</gene>
<feature type="compositionally biased region" description="Polar residues" evidence="1">
    <location>
        <begin position="141"/>
        <end position="153"/>
    </location>
</feature>
<feature type="compositionally biased region" description="Polar residues" evidence="1">
    <location>
        <begin position="109"/>
        <end position="122"/>
    </location>
</feature>
<name>A0A9P4R5R5_9PLEO</name>
<comment type="caution">
    <text evidence="2">The sequence shown here is derived from an EMBL/GenBank/DDBJ whole genome shotgun (WGS) entry which is preliminary data.</text>
</comment>
<dbReference type="Proteomes" id="UP000799444">
    <property type="component" value="Unassembled WGS sequence"/>
</dbReference>
<reference evidence="2" key="1">
    <citation type="journal article" date="2020" name="Stud. Mycol.">
        <title>101 Dothideomycetes genomes: a test case for predicting lifestyles and emergence of pathogens.</title>
        <authorList>
            <person name="Haridas S."/>
            <person name="Albert R."/>
            <person name="Binder M."/>
            <person name="Bloem J."/>
            <person name="Labutti K."/>
            <person name="Salamov A."/>
            <person name="Andreopoulos B."/>
            <person name="Baker S."/>
            <person name="Barry K."/>
            <person name="Bills G."/>
            <person name="Bluhm B."/>
            <person name="Cannon C."/>
            <person name="Castanera R."/>
            <person name="Culley D."/>
            <person name="Daum C."/>
            <person name="Ezra D."/>
            <person name="Gonzalez J."/>
            <person name="Henrissat B."/>
            <person name="Kuo A."/>
            <person name="Liang C."/>
            <person name="Lipzen A."/>
            <person name="Lutzoni F."/>
            <person name="Magnuson J."/>
            <person name="Mondo S."/>
            <person name="Nolan M."/>
            <person name="Ohm R."/>
            <person name="Pangilinan J."/>
            <person name="Park H.-J."/>
            <person name="Ramirez L."/>
            <person name="Alfaro M."/>
            <person name="Sun H."/>
            <person name="Tritt A."/>
            <person name="Yoshinaga Y."/>
            <person name="Zwiers L.-H."/>
            <person name="Turgeon B."/>
            <person name="Goodwin S."/>
            <person name="Spatafora J."/>
            <person name="Crous P."/>
            <person name="Grigoriev I."/>
        </authorList>
    </citation>
    <scope>NUCLEOTIDE SEQUENCE</scope>
    <source>
        <strain evidence="2">CBS 125425</strain>
    </source>
</reference>
<accession>A0A9P4R5R5</accession>
<feature type="compositionally biased region" description="Basic residues" evidence="1">
    <location>
        <begin position="70"/>
        <end position="80"/>
    </location>
</feature>
<dbReference type="AlphaFoldDB" id="A0A9P4R5R5"/>
<feature type="region of interest" description="Disordered" evidence="1">
    <location>
        <begin position="1"/>
        <end position="198"/>
    </location>
</feature>
<feature type="compositionally biased region" description="Low complexity" evidence="1">
    <location>
        <begin position="171"/>
        <end position="198"/>
    </location>
</feature>
<evidence type="ECO:0000313" key="2">
    <source>
        <dbReference type="EMBL" id="KAF2737318.1"/>
    </source>
</evidence>
<protein>
    <submittedName>
        <fullName evidence="2">Uncharacterized protein</fullName>
    </submittedName>
</protein>
<keyword evidence="3" id="KW-1185">Reference proteome</keyword>
<dbReference type="OrthoDB" id="5431248at2759"/>
<organism evidence="2 3">
    <name type="scientific">Polyplosphaeria fusca</name>
    <dbReference type="NCBI Taxonomy" id="682080"/>
    <lineage>
        <taxon>Eukaryota</taxon>
        <taxon>Fungi</taxon>
        <taxon>Dikarya</taxon>
        <taxon>Ascomycota</taxon>
        <taxon>Pezizomycotina</taxon>
        <taxon>Dothideomycetes</taxon>
        <taxon>Pleosporomycetidae</taxon>
        <taxon>Pleosporales</taxon>
        <taxon>Tetraplosphaeriaceae</taxon>
        <taxon>Polyplosphaeria</taxon>
    </lineage>
</organism>